<dbReference type="InterPro" id="IPR001940">
    <property type="entry name" value="Peptidase_S1C"/>
</dbReference>
<dbReference type="PROSITE" id="PS50106">
    <property type="entry name" value="PDZ"/>
    <property type="match status" value="1"/>
</dbReference>
<protein>
    <submittedName>
        <fullName evidence="7">Trypsin</fullName>
    </submittedName>
</protein>
<evidence type="ECO:0000256" key="3">
    <source>
        <dbReference type="ARBA" id="ARBA00022801"/>
    </source>
</evidence>
<evidence type="ECO:0000313" key="7">
    <source>
        <dbReference type="EMBL" id="RBQ19255.1"/>
    </source>
</evidence>
<feature type="transmembrane region" description="Helical" evidence="5">
    <location>
        <begin position="94"/>
        <end position="117"/>
    </location>
</feature>
<evidence type="ECO:0000313" key="8">
    <source>
        <dbReference type="Proteomes" id="UP000253303"/>
    </source>
</evidence>
<feature type="compositionally biased region" description="Gly residues" evidence="4">
    <location>
        <begin position="63"/>
        <end position="72"/>
    </location>
</feature>
<dbReference type="Gene3D" id="2.30.42.10">
    <property type="match status" value="1"/>
</dbReference>
<dbReference type="AlphaFoldDB" id="A0A366LZ91"/>
<dbReference type="Pfam" id="PF13365">
    <property type="entry name" value="Trypsin_2"/>
    <property type="match status" value="1"/>
</dbReference>
<feature type="region of interest" description="Disordered" evidence="4">
    <location>
        <begin position="266"/>
        <end position="295"/>
    </location>
</feature>
<dbReference type="InterPro" id="IPR009003">
    <property type="entry name" value="Peptidase_S1_PA"/>
</dbReference>
<dbReference type="SMART" id="SM00228">
    <property type="entry name" value="PDZ"/>
    <property type="match status" value="1"/>
</dbReference>
<feature type="domain" description="PDZ" evidence="6">
    <location>
        <begin position="351"/>
        <end position="436"/>
    </location>
</feature>
<dbReference type="Proteomes" id="UP000253303">
    <property type="component" value="Unassembled WGS sequence"/>
</dbReference>
<dbReference type="GO" id="GO:0004252">
    <property type="term" value="F:serine-type endopeptidase activity"/>
    <property type="evidence" value="ECO:0007669"/>
    <property type="project" value="InterPro"/>
</dbReference>
<dbReference type="PANTHER" id="PTHR43343:SF3">
    <property type="entry name" value="PROTEASE DO-LIKE 8, CHLOROPLASTIC"/>
    <property type="match status" value="1"/>
</dbReference>
<reference evidence="7 8" key="1">
    <citation type="submission" date="2018-06" db="EMBL/GenBank/DDBJ databases">
        <title>Sphaerisporangium craniellae sp. nov., isolated from a marine sponge in the South China Sea.</title>
        <authorList>
            <person name="Li L."/>
        </authorList>
    </citation>
    <scope>NUCLEOTIDE SEQUENCE [LARGE SCALE GENOMIC DNA]</scope>
    <source>
        <strain evidence="7 8">LHW63015</strain>
    </source>
</reference>
<dbReference type="PRINTS" id="PR00834">
    <property type="entry name" value="PROTEASES2C"/>
</dbReference>
<dbReference type="OrthoDB" id="9758917at2"/>
<accession>A0A366LZ91</accession>
<dbReference type="SUPFAM" id="SSF50156">
    <property type="entry name" value="PDZ domain-like"/>
    <property type="match status" value="1"/>
</dbReference>
<proteinExistence type="inferred from homology"/>
<dbReference type="PANTHER" id="PTHR43343">
    <property type="entry name" value="PEPTIDASE S12"/>
    <property type="match status" value="1"/>
</dbReference>
<keyword evidence="5" id="KW-0812">Transmembrane</keyword>
<keyword evidence="5" id="KW-0472">Membrane</keyword>
<gene>
    <name evidence="7" type="ORF">DP939_15075</name>
</gene>
<dbReference type="Gene3D" id="2.40.10.10">
    <property type="entry name" value="Trypsin-like serine proteases"/>
    <property type="match status" value="2"/>
</dbReference>
<dbReference type="EMBL" id="QMEY01000005">
    <property type="protein sequence ID" value="RBQ19255.1"/>
    <property type="molecule type" value="Genomic_DNA"/>
</dbReference>
<name>A0A366LZ91_9ACTN</name>
<comment type="caution">
    <text evidence="7">The sequence shown here is derived from an EMBL/GenBank/DDBJ whole genome shotgun (WGS) entry which is preliminary data.</text>
</comment>
<keyword evidence="5" id="KW-1133">Transmembrane helix</keyword>
<evidence type="ECO:0000256" key="4">
    <source>
        <dbReference type="SAM" id="MobiDB-lite"/>
    </source>
</evidence>
<sequence>MSTNEPNEQGQERPDGWTQFGKVPPRAGEFPGRARSPQDQQQGEAAPVGDTAVFASPSPQPGGSAGTPGSGPGPETVVAPGKAKGGFTGRQKALAGLALAAVALGGGVTGAFAATAFGGERTVVSSPVLSPVADSGAGTVAGVAQAVQPSVVSIQAGNGGGSGVILSADGLILTNNHVAALASGGAEITVRFNDGRTAKATVKGTDAATDLAVLQATGVSGLTAAALGDSDRLKVGDSVLAIGSPLGLAGSVTAGIVSALNRTVNVGGEEPPGRQFPPGFGREQRQQQPPSEPTTIGGAIQTDAAINHGNSGGALVNASGQVVGINTAIATAGSEGNIGVGFAIPINTAKKVADQLIKSGDVRHAQLGVTVQDSSGDTAGALVGSVAEGSAAAKAGLRQGDLITKIDARPIDASDTLVGIIRGLGPGQQITITYVRDGQTHTTKVTLAEKTE</sequence>
<keyword evidence="3" id="KW-0378">Hydrolase</keyword>
<comment type="similarity">
    <text evidence="1">Belongs to the peptidase S1C family.</text>
</comment>
<organism evidence="7 8">
    <name type="scientific">Spongiactinospora rosea</name>
    <dbReference type="NCBI Taxonomy" id="2248750"/>
    <lineage>
        <taxon>Bacteria</taxon>
        <taxon>Bacillati</taxon>
        <taxon>Actinomycetota</taxon>
        <taxon>Actinomycetes</taxon>
        <taxon>Streptosporangiales</taxon>
        <taxon>Streptosporangiaceae</taxon>
        <taxon>Spongiactinospora</taxon>
    </lineage>
</organism>
<keyword evidence="2" id="KW-0645">Protease</keyword>
<dbReference type="InterPro" id="IPR001478">
    <property type="entry name" value="PDZ"/>
</dbReference>
<feature type="region of interest" description="Disordered" evidence="4">
    <location>
        <begin position="1"/>
        <end position="84"/>
    </location>
</feature>
<dbReference type="RefSeq" id="WP_113981316.1">
    <property type="nucleotide sequence ID" value="NZ_QMEY01000005.1"/>
</dbReference>
<evidence type="ECO:0000256" key="1">
    <source>
        <dbReference type="ARBA" id="ARBA00010541"/>
    </source>
</evidence>
<dbReference type="GO" id="GO:0006508">
    <property type="term" value="P:proteolysis"/>
    <property type="evidence" value="ECO:0007669"/>
    <property type="project" value="UniProtKB-KW"/>
</dbReference>
<keyword evidence="8" id="KW-1185">Reference proteome</keyword>
<dbReference type="SUPFAM" id="SSF50494">
    <property type="entry name" value="Trypsin-like serine proteases"/>
    <property type="match status" value="1"/>
</dbReference>
<dbReference type="InterPro" id="IPR043504">
    <property type="entry name" value="Peptidase_S1_PA_chymotrypsin"/>
</dbReference>
<dbReference type="InterPro" id="IPR051201">
    <property type="entry name" value="Chloro_Bact_Ser_Proteases"/>
</dbReference>
<dbReference type="Pfam" id="PF13180">
    <property type="entry name" value="PDZ_2"/>
    <property type="match status" value="1"/>
</dbReference>
<evidence type="ECO:0000256" key="2">
    <source>
        <dbReference type="ARBA" id="ARBA00022670"/>
    </source>
</evidence>
<evidence type="ECO:0000259" key="6">
    <source>
        <dbReference type="PROSITE" id="PS50106"/>
    </source>
</evidence>
<feature type="compositionally biased region" description="Low complexity" evidence="4">
    <location>
        <begin position="276"/>
        <end position="289"/>
    </location>
</feature>
<evidence type="ECO:0000256" key="5">
    <source>
        <dbReference type="SAM" id="Phobius"/>
    </source>
</evidence>
<dbReference type="InterPro" id="IPR036034">
    <property type="entry name" value="PDZ_sf"/>
</dbReference>